<dbReference type="Proteomes" id="UP000315759">
    <property type="component" value="Unassembled WGS sequence"/>
</dbReference>
<evidence type="ECO:0000313" key="2">
    <source>
        <dbReference type="Proteomes" id="UP000315759"/>
    </source>
</evidence>
<dbReference type="InterPro" id="IPR036188">
    <property type="entry name" value="FAD/NAD-bd_sf"/>
</dbReference>
<dbReference type="PANTHER" id="PTHR43422:SF3">
    <property type="entry name" value="THIAMINE THIAZOLE SYNTHASE"/>
    <property type="match status" value="1"/>
</dbReference>
<gene>
    <name evidence="1" type="ORF">D8S82_30815</name>
</gene>
<protein>
    <submittedName>
        <fullName evidence="1">2-polyprenyl-6-methoxyphenol hydroxylase-like oxidoreductase</fullName>
    </submittedName>
</protein>
<sequence length="446" mass="48310">MAIARDRAVVCGASMAGLLAARVLSDFYGSVTIVERDVLPETVTQRRGVPQGRHLHQLLRPGSMAIEEFFPGVFDELLAAGANVIDDPSLGYVGVGHHVLTQTGPFAKPQDLLAYSVSRPLLEARVRQRVRALPNVTFSEGCDVVDPILDRSDRVTAVRVVSRADGQQRELATDVVVDATGRSARTPAFLRAHGFEGPAERRYAVGLTYASQWLRIPDGALAESVVVAAPTLERPTGAGLLAYEDGATVLTLIGVAGRRLPADLPGLLRSAAEFLPDRIVDAVRAAEPVGDVVVQHYPASVWRRYDKLRRFPHGLLVIGDAVCSLNPVYGQGMSSAALQAKALRRCLAEGDRDDVGPRYFRAAAKKLTPLWQANRLNDFATAPTTGWRIVPQRLFNWYTDKLAAAAADDIVLAEAFMRMANLIDPPAKLLTPSMSMRVVAGNLRRG</sequence>
<name>A0A544VRS9_9MYCO</name>
<reference evidence="1 2" key="1">
    <citation type="submission" date="2018-10" db="EMBL/GenBank/DDBJ databases">
        <title>Draft genome of Mycobacterium hodleri strain B.</title>
        <authorList>
            <person name="Amande T.J."/>
            <person name="Mcgenity T.J."/>
        </authorList>
    </citation>
    <scope>NUCLEOTIDE SEQUENCE [LARGE SCALE GENOMIC DNA]</scope>
    <source>
        <strain evidence="1 2">B</strain>
    </source>
</reference>
<proteinExistence type="predicted"/>
<dbReference type="AlphaFoldDB" id="A0A544VRS9"/>
<accession>A0A544VRS9</accession>
<dbReference type="PANTHER" id="PTHR43422">
    <property type="entry name" value="THIAMINE THIAZOLE SYNTHASE"/>
    <property type="match status" value="1"/>
</dbReference>
<dbReference type="SUPFAM" id="SSF51905">
    <property type="entry name" value="FAD/NAD(P)-binding domain"/>
    <property type="match status" value="1"/>
</dbReference>
<dbReference type="Gene3D" id="3.50.50.60">
    <property type="entry name" value="FAD/NAD(P)-binding domain"/>
    <property type="match status" value="1"/>
</dbReference>
<evidence type="ECO:0000313" key="1">
    <source>
        <dbReference type="EMBL" id="TQR82682.1"/>
    </source>
</evidence>
<comment type="caution">
    <text evidence="1">The sequence shown here is derived from an EMBL/GenBank/DDBJ whole genome shotgun (WGS) entry which is preliminary data.</text>
</comment>
<dbReference type="RefSeq" id="WP_142555734.1">
    <property type="nucleotide sequence ID" value="NZ_VIFX01000063.1"/>
</dbReference>
<organism evidence="1 2">
    <name type="scientific">Mycolicibacterium hodleri</name>
    <dbReference type="NCBI Taxonomy" id="49897"/>
    <lineage>
        <taxon>Bacteria</taxon>
        <taxon>Bacillati</taxon>
        <taxon>Actinomycetota</taxon>
        <taxon>Actinomycetes</taxon>
        <taxon>Mycobacteriales</taxon>
        <taxon>Mycobacteriaceae</taxon>
        <taxon>Mycolicibacterium</taxon>
    </lineage>
</organism>
<keyword evidence="2" id="KW-1185">Reference proteome</keyword>
<dbReference type="EMBL" id="VIFX01000063">
    <property type="protein sequence ID" value="TQR82682.1"/>
    <property type="molecule type" value="Genomic_DNA"/>
</dbReference>